<name>A0A2M7G7X3_9BACT</name>
<dbReference type="InterPro" id="IPR036061">
    <property type="entry name" value="CheW-like_dom_sf"/>
</dbReference>
<dbReference type="GO" id="GO:0007165">
    <property type="term" value="P:signal transduction"/>
    <property type="evidence" value="ECO:0007669"/>
    <property type="project" value="InterPro"/>
</dbReference>
<dbReference type="GO" id="GO:0005829">
    <property type="term" value="C:cytosol"/>
    <property type="evidence" value="ECO:0007669"/>
    <property type="project" value="TreeGrafter"/>
</dbReference>
<dbReference type="InterPro" id="IPR039315">
    <property type="entry name" value="CheW"/>
</dbReference>
<dbReference type="Gene3D" id="2.40.50.180">
    <property type="entry name" value="CheA-289, Domain 4"/>
    <property type="match status" value="1"/>
</dbReference>
<dbReference type="SMART" id="SM00260">
    <property type="entry name" value="CheW"/>
    <property type="match status" value="1"/>
</dbReference>
<dbReference type="Proteomes" id="UP000231019">
    <property type="component" value="Unassembled WGS sequence"/>
</dbReference>
<dbReference type="InterPro" id="IPR002545">
    <property type="entry name" value="CheW-lke_dom"/>
</dbReference>
<feature type="domain" description="CheW-like" evidence="1">
    <location>
        <begin position="15"/>
        <end position="156"/>
    </location>
</feature>
<evidence type="ECO:0000313" key="3">
    <source>
        <dbReference type="Proteomes" id="UP000231019"/>
    </source>
</evidence>
<organism evidence="2 3">
    <name type="scientific">bacterium (Candidatus Blackallbacteria) CG17_big_fil_post_rev_8_21_14_2_50_48_46</name>
    <dbReference type="NCBI Taxonomy" id="2014261"/>
    <lineage>
        <taxon>Bacteria</taxon>
        <taxon>Candidatus Blackallbacteria</taxon>
    </lineage>
</organism>
<evidence type="ECO:0000313" key="2">
    <source>
        <dbReference type="EMBL" id="PIW18193.1"/>
    </source>
</evidence>
<accession>A0A2M7G7X3</accession>
<dbReference type="Gene3D" id="2.30.30.40">
    <property type="entry name" value="SH3 Domains"/>
    <property type="match status" value="1"/>
</dbReference>
<dbReference type="SUPFAM" id="SSF50341">
    <property type="entry name" value="CheW-like"/>
    <property type="match status" value="1"/>
</dbReference>
<gene>
    <name evidence="2" type="ORF">COW36_05340</name>
</gene>
<reference evidence="2 3" key="1">
    <citation type="submission" date="2017-09" db="EMBL/GenBank/DDBJ databases">
        <title>Depth-based differentiation of microbial function through sediment-hosted aquifers and enrichment of novel symbionts in the deep terrestrial subsurface.</title>
        <authorList>
            <person name="Probst A.J."/>
            <person name="Ladd B."/>
            <person name="Jarett J.K."/>
            <person name="Geller-Mcgrath D.E."/>
            <person name="Sieber C.M."/>
            <person name="Emerson J.B."/>
            <person name="Anantharaman K."/>
            <person name="Thomas B.C."/>
            <person name="Malmstrom R."/>
            <person name="Stieglmeier M."/>
            <person name="Klingl A."/>
            <person name="Woyke T."/>
            <person name="Ryan C.M."/>
            <person name="Banfield J.F."/>
        </authorList>
    </citation>
    <scope>NUCLEOTIDE SEQUENCE [LARGE SCALE GENOMIC DNA]</scope>
    <source>
        <strain evidence="2">CG17_big_fil_post_rev_8_21_14_2_50_48_46</strain>
    </source>
</reference>
<protein>
    <submittedName>
        <fullName evidence="2">Chemotaxis protein CheW</fullName>
    </submittedName>
</protein>
<evidence type="ECO:0000259" key="1">
    <source>
        <dbReference type="PROSITE" id="PS50851"/>
    </source>
</evidence>
<sequence>MDEFDLYEDDDINIGDTYLTFSIDHEEYAICVSYVTEIVRLQKIIEVPDVPNYIKGVINLRGKIIPVMDIRSRFNLQTVDYSDRTVIIVLELGDVLTGIAVDKVNDVTELPPHCIDPPPQYSRGGENQSVIKGIGKNGDHVYILLDTDCLIHNKEIHHALLEVS</sequence>
<proteinExistence type="predicted"/>
<dbReference type="PROSITE" id="PS50851">
    <property type="entry name" value="CHEW"/>
    <property type="match status" value="1"/>
</dbReference>
<dbReference type="GO" id="GO:0006935">
    <property type="term" value="P:chemotaxis"/>
    <property type="evidence" value="ECO:0007669"/>
    <property type="project" value="InterPro"/>
</dbReference>
<dbReference type="Pfam" id="PF01584">
    <property type="entry name" value="CheW"/>
    <property type="match status" value="1"/>
</dbReference>
<dbReference type="EMBL" id="PFFQ01000013">
    <property type="protein sequence ID" value="PIW18193.1"/>
    <property type="molecule type" value="Genomic_DNA"/>
</dbReference>
<dbReference type="PANTHER" id="PTHR22617">
    <property type="entry name" value="CHEMOTAXIS SENSOR HISTIDINE KINASE-RELATED"/>
    <property type="match status" value="1"/>
</dbReference>
<comment type="caution">
    <text evidence="2">The sequence shown here is derived from an EMBL/GenBank/DDBJ whole genome shotgun (WGS) entry which is preliminary data.</text>
</comment>
<dbReference type="AlphaFoldDB" id="A0A2M7G7X3"/>
<dbReference type="PANTHER" id="PTHR22617:SF23">
    <property type="entry name" value="CHEMOTAXIS PROTEIN CHEW"/>
    <property type="match status" value="1"/>
</dbReference>